<keyword evidence="2" id="KW-1185">Reference proteome</keyword>
<protein>
    <submittedName>
        <fullName evidence="1">Uncharacterized protein</fullName>
    </submittedName>
</protein>
<accession>A0ACB9X2T8</accession>
<evidence type="ECO:0000313" key="1">
    <source>
        <dbReference type="EMBL" id="KAI4820247.1"/>
    </source>
</evidence>
<sequence length="69" mass="7453">PCSGYDSSSSRQVKTQRSVCFFTTPEAFREVSEGGPLASPIPRLRKETKPPKNEAGLDVVETVLGPGEM</sequence>
<reference evidence="1" key="1">
    <citation type="submission" date="2022-05" db="EMBL/GenBank/DDBJ databases">
        <title>Chromosome-level genome of Chaenocephalus aceratus.</title>
        <authorList>
            <person name="Park H."/>
        </authorList>
    </citation>
    <scope>NUCLEOTIDE SEQUENCE</scope>
    <source>
        <strain evidence="1">KU_202001</strain>
    </source>
</reference>
<name>A0ACB9X2T8_CHAAC</name>
<gene>
    <name evidence="1" type="ORF">KUCAC02_028231</name>
</gene>
<comment type="caution">
    <text evidence="1">The sequence shown here is derived from an EMBL/GenBank/DDBJ whole genome shotgun (WGS) entry which is preliminary data.</text>
</comment>
<dbReference type="Proteomes" id="UP001057452">
    <property type="component" value="Chromosome 9"/>
</dbReference>
<organism evidence="1 2">
    <name type="scientific">Chaenocephalus aceratus</name>
    <name type="common">Blackfin icefish</name>
    <name type="synonym">Chaenichthys aceratus</name>
    <dbReference type="NCBI Taxonomy" id="36190"/>
    <lineage>
        <taxon>Eukaryota</taxon>
        <taxon>Metazoa</taxon>
        <taxon>Chordata</taxon>
        <taxon>Craniata</taxon>
        <taxon>Vertebrata</taxon>
        <taxon>Euteleostomi</taxon>
        <taxon>Actinopterygii</taxon>
        <taxon>Neopterygii</taxon>
        <taxon>Teleostei</taxon>
        <taxon>Neoteleostei</taxon>
        <taxon>Acanthomorphata</taxon>
        <taxon>Eupercaria</taxon>
        <taxon>Perciformes</taxon>
        <taxon>Notothenioidei</taxon>
        <taxon>Channichthyidae</taxon>
        <taxon>Chaenocephalus</taxon>
    </lineage>
</organism>
<evidence type="ECO:0000313" key="2">
    <source>
        <dbReference type="Proteomes" id="UP001057452"/>
    </source>
</evidence>
<proteinExistence type="predicted"/>
<dbReference type="EMBL" id="CM043793">
    <property type="protein sequence ID" value="KAI4820247.1"/>
    <property type="molecule type" value="Genomic_DNA"/>
</dbReference>
<feature type="non-terminal residue" evidence="1">
    <location>
        <position position="1"/>
    </location>
</feature>
<feature type="non-terminal residue" evidence="1">
    <location>
        <position position="69"/>
    </location>
</feature>